<dbReference type="InterPro" id="IPR057207">
    <property type="entry name" value="FBXL15_LRR"/>
</dbReference>
<dbReference type="GO" id="GO:0005737">
    <property type="term" value="C:cytoplasm"/>
    <property type="evidence" value="ECO:0007669"/>
    <property type="project" value="TreeGrafter"/>
</dbReference>
<dbReference type="SMART" id="SM00367">
    <property type="entry name" value="LRR_CC"/>
    <property type="match status" value="14"/>
</dbReference>
<dbReference type="InterPro" id="IPR050648">
    <property type="entry name" value="F-box_LRR-repeat"/>
</dbReference>
<comment type="caution">
    <text evidence="3">The sequence shown here is derived from an EMBL/GenBank/DDBJ whole genome shotgun (WGS) entry which is preliminary data.</text>
</comment>
<dbReference type="AlphaFoldDB" id="A0A6N2BUA4"/>
<dbReference type="EMBL" id="RXGB01001616">
    <property type="protein sequence ID" value="TMW98165.1"/>
    <property type="molecule type" value="Genomic_DNA"/>
</dbReference>
<proteinExistence type="predicted"/>
<feature type="domain" description="F-box/LRR-repeat protein 15-like leucin rich repeat" evidence="2">
    <location>
        <begin position="151"/>
        <end position="379"/>
    </location>
</feature>
<evidence type="ECO:0000313" key="3">
    <source>
        <dbReference type="EMBL" id="TMW98165.1"/>
    </source>
</evidence>
<organism evidence="3">
    <name type="scientific">Solanum chilense</name>
    <name type="common">Tomato</name>
    <name type="synonym">Lycopersicon chilense</name>
    <dbReference type="NCBI Taxonomy" id="4083"/>
    <lineage>
        <taxon>Eukaryota</taxon>
        <taxon>Viridiplantae</taxon>
        <taxon>Streptophyta</taxon>
        <taxon>Embryophyta</taxon>
        <taxon>Tracheophyta</taxon>
        <taxon>Spermatophyta</taxon>
        <taxon>Magnoliopsida</taxon>
        <taxon>eudicotyledons</taxon>
        <taxon>Gunneridae</taxon>
        <taxon>Pentapetalae</taxon>
        <taxon>asterids</taxon>
        <taxon>lamiids</taxon>
        <taxon>Solanales</taxon>
        <taxon>Solanaceae</taxon>
        <taxon>Solanoideae</taxon>
        <taxon>Solaneae</taxon>
        <taxon>Solanum</taxon>
        <taxon>Solanum subgen. Lycopersicon</taxon>
    </lineage>
</organism>
<dbReference type="SUPFAM" id="SSF52047">
    <property type="entry name" value="RNI-like"/>
    <property type="match status" value="2"/>
</dbReference>
<dbReference type="InterPro" id="IPR006553">
    <property type="entry name" value="Leu-rich_rpt_Cys-con_subtyp"/>
</dbReference>
<gene>
    <name evidence="3" type="ORF">EJD97_004415</name>
</gene>
<dbReference type="Gene3D" id="3.80.10.10">
    <property type="entry name" value="Ribonuclease Inhibitor"/>
    <property type="match status" value="4"/>
</dbReference>
<feature type="domain" description="F-box/LRR-repeat protein 15-like leucin rich repeat" evidence="2">
    <location>
        <begin position="510"/>
        <end position="610"/>
    </location>
</feature>
<evidence type="ECO:0000259" key="2">
    <source>
        <dbReference type="Pfam" id="PF25372"/>
    </source>
</evidence>
<accession>A0A6N2BUA4</accession>
<dbReference type="FunFam" id="3.80.10.10:FF:000595">
    <property type="entry name" value="EIN3-binding F-box protein 1"/>
    <property type="match status" value="1"/>
</dbReference>
<sequence>MSSENGVFFAASYPTSRQSSLFLSRGQNRNVNFPPRKRICVTTASKNFEQRNHPSIEILLDECLFKVFKHLPSGKERSVCACVSKRWLTLLSSIRKDKIPESNGIEGKGSLVRSLVGREATDVRLAAIAVGASNYKGLAKLSIGGDNPCHGVSDGGLKAIARCCPTLRDLSLSNMAFVGDEGLSEIADGCHLLEKLYLFQCPKITDNSLLDIAKNCTHMTSLTIDSCFKIGNEAPKAVGKYCPKLKVVILKNCPLIGDRGIEDLFMSAGHTLTEVELQALHISDISIKIISQHGTALTSLDFGELRRVVVRDFWVMGIGQCLQKLKALSISASSGVNDLGLHVICKACPNLKLFCVRKSVVLSDNGLVACVKALISLQHLRLEECHLITQAGFFGILLNCGKKLKTFSLVKCFGVNDLTNAIPSKAPCCNSLVSLTIRNCPGVGNATIAIISRLCHRLTHIKLIGLLSITDEGLFPLVKNCAANLVAVNLSGCVNITDISVSYIVNKSGRSLKYLLVDGCKNVTDATLVEIWNSCWTLNVLDVSNCGITDSGITTLSSAIQLQLQILSLSGCPLVSDNSLPFLLDLAQNLQGLNLQHCPNISSKTVDALVDINPRCDILS</sequence>
<dbReference type="Pfam" id="PF25372">
    <property type="entry name" value="DUF7885"/>
    <property type="match status" value="2"/>
</dbReference>
<keyword evidence="1" id="KW-0833">Ubl conjugation pathway</keyword>
<dbReference type="PANTHER" id="PTHR13382:SF83">
    <property type="entry name" value="F-BOX DOMAIN-CONTAINING PROTEIN"/>
    <property type="match status" value="1"/>
</dbReference>
<name>A0A6N2BUA4_SOLCI</name>
<dbReference type="InterPro" id="IPR036047">
    <property type="entry name" value="F-box-like_dom_sf"/>
</dbReference>
<dbReference type="FunFam" id="3.80.10.10:FF:000473">
    <property type="entry name" value="EIN3-binding F-box protein 1"/>
    <property type="match status" value="1"/>
</dbReference>
<dbReference type="SUPFAM" id="SSF81383">
    <property type="entry name" value="F-box domain"/>
    <property type="match status" value="1"/>
</dbReference>
<dbReference type="PANTHER" id="PTHR13382">
    <property type="entry name" value="MITOCHONDRIAL ATP SYNTHASE COUPLING FACTOR B"/>
    <property type="match status" value="1"/>
</dbReference>
<dbReference type="InterPro" id="IPR032675">
    <property type="entry name" value="LRR_dom_sf"/>
</dbReference>
<protein>
    <recommendedName>
        <fullName evidence="2">F-box/LRR-repeat protein 15-like leucin rich repeat domain-containing protein</fullName>
    </recommendedName>
</protein>
<reference evidence="3" key="1">
    <citation type="submission" date="2019-05" db="EMBL/GenBank/DDBJ databases">
        <title>The de novo reference genome and transcriptome assemblies of the wild tomato species Solanum chilense.</title>
        <authorList>
            <person name="Stam R."/>
            <person name="Nosenko T."/>
            <person name="Hoerger A.C."/>
            <person name="Stephan W."/>
            <person name="Seidel M.A."/>
            <person name="Kuhn J.M.M."/>
            <person name="Haberer G."/>
            <person name="Tellier A."/>
        </authorList>
    </citation>
    <scope>NUCLEOTIDE SEQUENCE</scope>
    <source>
        <tissue evidence="3">Mature leaves</tissue>
    </source>
</reference>
<evidence type="ECO:0000256" key="1">
    <source>
        <dbReference type="ARBA" id="ARBA00022786"/>
    </source>
</evidence>